<evidence type="ECO:0000313" key="3">
    <source>
        <dbReference type="Proteomes" id="UP000233375"/>
    </source>
</evidence>
<dbReference type="InterPro" id="IPR011059">
    <property type="entry name" value="Metal-dep_hydrolase_composite"/>
</dbReference>
<dbReference type="InterPro" id="IPR033932">
    <property type="entry name" value="YtcJ-like"/>
</dbReference>
<dbReference type="SUPFAM" id="SSF51338">
    <property type="entry name" value="Composite domain of metallo-dependent hydrolases"/>
    <property type="match status" value="1"/>
</dbReference>
<dbReference type="PANTHER" id="PTHR22642">
    <property type="entry name" value="IMIDAZOLONEPROPIONASE"/>
    <property type="match status" value="1"/>
</dbReference>
<name>A0A2N0Z629_9BACI</name>
<accession>A0A2N0Z629</accession>
<dbReference type="InterPro" id="IPR032466">
    <property type="entry name" value="Metal_Hydrolase"/>
</dbReference>
<dbReference type="RefSeq" id="WP_101175690.1">
    <property type="nucleotide sequence ID" value="NZ_PISE01000008.1"/>
</dbReference>
<evidence type="ECO:0000259" key="1">
    <source>
        <dbReference type="Pfam" id="PF07969"/>
    </source>
</evidence>
<feature type="domain" description="Amidohydrolase 3" evidence="1">
    <location>
        <begin position="51"/>
        <end position="529"/>
    </location>
</feature>
<dbReference type="PANTHER" id="PTHR22642:SF2">
    <property type="entry name" value="PROTEIN LONG AFTER FAR-RED 3"/>
    <property type="match status" value="1"/>
</dbReference>
<dbReference type="EMBL" id="PISE01000008">
    <property type="protein sequence ID" value="PKG24976.1"/>
    <property type="molecule type" value="Genomic_DNA"/>
</dbReference>
<dbReference type="AlphaFoldDB" id="A0A2N0Z629"/>
<dbReference type="Gene3D" id="3.20.20.140">
    <property type="entry name" value="Metal-dependent hydrolases"/>
    <property type="match status" value="1"/>
</dbReference>
<gene>
    <name evidence="2" type="ORF">CWS01_03635</name>
</gene>
<keyword evidence="2" id="KW-0378">Hydrolase</keyword>
<sequence>MGTLVYGGNIYTLQEEGQKVEAVFLENGKIVDYGQKTMIEKIYETRIKENIDLYGSTLLPGFVDSHMHLVGYGEKLMRLDLSRCQSKKEALEKVAAFAHKVPEGEWIIGDGWNENLWAEKMPITRKELDSYILSHPIVLNRICKHAIAVNSKALELAKVNESTPVPYGGVIELDEKGLLTGILKDQAQELLKKYLPKVTDTYVENALRIAIKDAYRLGLTGAHTEDLNYYHGYEGTHRAFKKIIVEEGHLFRAHLLVHHEVFLDFVKSKESYLSGGEWIEFGGVKIFADGAFGGRTAFLSRPYKDDPTTRGVSIFTQEQLNELVKKAREQDMPVAVHAIGDAAFEMVLCALEKHPLKGIGKDRLIHATMLRADLLERVKSLPVILDIQPSFVSSDFPWVIGRLGEENMDYCYAWKTLLDEGLVCAGGSDAPIESADPLCGIQAAVTRTNKFDEKQKGYRMDEALKVYEAVCLYTKGSALAVCHEKDRGMIDIGFAADFTVLDQDIFEVDAKKIDTLKVVKTIIGGQIMYDATMPI</sequence>
<dbReference type="GO" id="GO:0016810">
    <property type="term" value="F:hydrolase activity, acting on carbon-nitrogen (but not peptide) bonds"/>
    <property type="evidence" value="ECO:0007669"/>
    <property type="project" value="InterPro"/>
</dbReference>
<dbReference type="Proteomes" id="UP000233375">
    <property type="component" value="Unassembled WGS sequence"/>
</dbReference>
<organism evidence="2 3">
    <name type="scientific">Niallia nealsonii</name>
    <dbReference type="NCBI Taxonomy" id="115979"/>
    <lineage>
        <taxon>Bacteria</taxon>
        <taxon>Bacillati</taxon>
        <taxon>Bacillota</taxon>
        <taxon>Bacilli</taxon>
        <taxon>Bacillales</taxon>
        <taxon>Bacillaceae</taxon>
        <taxon>Niallia</taxon>
    </lineage>
</organism>
<keyword evidence="3" id="KW-1185">Reference proteome</keyword>
<dbReference type="OrthoDB" id="9767366at2"/>
<dbReference type="InterPro" id="IPR013108">
    <property type="entry name" value="Amidohydro_3"/>
</dbReference>
<proteinExistence type="predicted"/>
<dbReference type="Gene3D" id="2.30.40.10">
    <property type="entry name" value="Urease, subunit C, domain 1"/>
    <property type="match status" value="1"/>
</dbReference>
<evidence type="ECO:0000313" key="2">
    <source>
        <dbReference type="EMBL" id="PKG24976.1"/>
    </source>
</evidence>
<comment type="caution">
    <text evidence="2">The sequence shown here is derived from an EMBL/GenBank/DDBJ whole genome shotgun (WGS) entry which is preliminary data.</text>
</comment>
<reference evidence="2 3" key="1">
    <citation type="journal article" date="2003" name="Int. J. Syst. Evol. Microbiol.">
        <title>Bacillus nealsonii sp. nov., isolated from a spacecraft-assembly facility, whose spores are gamma-radiation resistant.</title>
        <authorList>
            <person name="Venkateswaran K."/>
            <person name="Kempf M."/>
            <person name="Chen F."/>
            <person name="Satomi M."/>
            <person name="Nicholson W."/>
            <person name="Kern R."/>
        </authorList>
    </citation>
    <scope>NUCLEOTIDE SEQUENCE [LARGE SCALE GENOMIC DNA]</scope>
    <source>
        <strain evidence="2 3">FO-92</strain>
    </source>
</reference>
<dbReference type="SUPFAM" id="SSF51556">
    <property type="entry name" value="Metallo-dependent hydrolases"/>
    <property type="match status" value="1"/>
</dbReference>
<dbReference type="Gene3D" id="3.10.310.70">
    <property type="match status" value="1"/>
</dbReference>
<protein>
    <submittedName>
        <fullName evidence="2">Amidohydrolase</fullName>
    </submittedName>
</protein>
<dbReference type="CDD" id="cd01300">
    <property type="entry name" value="YtcJ_like"/>
    <property type="match status" value="1"/>
</dbReference>
<dbReference type="Pfam" id="PF07969">
    <property type="entry name" value="Amidohydro_3"/>
    <property type="match status" value="1"/>
</dbReference>